<evidence type="ECO:0000256" key="1">
    <source>
        <dbReference type="SAM" id="MobiDB-lite"/>
    </source>
</evidence>
<dbReference type="RefSeq" id="WP_250140991.1">
    <property type="nucleotide sequence ID" value="NZ_JALIQP010000003.1"/>
</dbReference>
<dbReference type="EMBL" id="JBHSFA010000011">
    <property type="protein sequence ID" value="MFC4544254.1"/>
    <property type="molecule type" value="Genomic_DNA"/>
</dbReference>
<organism evidence="4 5">
    <name type="scientific">Halosolutus amylolyticus</name>
    <dbReference type="NCBI Taxonomy" id="2932267"/>
    <lineage>
        <taxon>Archaea</taxon>
        <taxon>Methanobacteriati</taxon>
        <taxon>Methanobacteriota</taxon>
        <taxon>Stenosarchaea group</taxon>
        <taxon>Halobacteria</taxon>
        <taxon>Halobacteriales</taxon>
        <taxon>Natrialbaceae</taxon>
        <taxon>Halosolutus</taxon>
    </lineage>
</organism>
<sequence>MAEDASGDDRDDRDGRDWQSEGPRDATAEDWQTDRDDAPTPDDGADAPGRRDGDDDSGHIGAGGDRAERDRIPIDLSGPDDDREWGDEPADTDEEGYVPEPSSTPIEAGDPTLEHAIFVLLGAIAMILVIIRLLALPLG</sequence>
<keyword evidence="2" id="KW-0472">Membrane</keyword>
<feature type="transmembrane region" description="Helical" evidence="2">
    <location>
        <begin position="115"/>
        <end position="135"/>
    </location>
</feature>
<dbReference type="InterPro" id="IPR055736">
    <property type="entry name" value="DUF7312"/>
</dbReference>
<dbReference type="Pfam" id="PF23994">
    <property type="entry name" value="DUF7312"/>
    <property type="match status" value="1"/>
</dbReference>
<feature type="compositionally biased region" description="Acidic residues" evidence="1">
    <location>
        <begin position="78"/>
        <end position="97"/>
    </location>
</feature>
<dbReference type="Proteomes" id="UP001595898">
    <property type="component" value="Unassembled WGS sequence"/>
</dbReference>
<name>A0ABD5PVA2_9EURY</name>
<evidence type="ECO:0000256" key="2">
    <source>
        <dbReference type="SAM" id="Phobius"/>
    </source>
</evidence>
<accession>A0ABD5PVA2</accession>
<dbReference type="AlphaFoldDB" id="A0ABD5PVA2"/>
<keyword evidence="2" id="KW-1133">Transmembrane helix</keyword>
<protein>
    <recommendedName>
        <fullName evidence="3">DUF7312 domain-containing protein</fullName>
    </recommendedName>
</protein>
<evidence type="ECO:0000313" key="5">
    <source>
        <dbReference type="Proteomes" id="UP001595898"/>
    </source>
</evidence>
<reference evidence="4 5" key="1">
    <citation type="journal article" date="2019" name="Int. J. Syst. Evol. Microbiol.">
        <title>The Global Catalogue of Microorganisms (GCM) 10K type strain sequencing project: providing services to taxonomists for standard genome sequencing and annotation.</title>
        <authorList>
            <consortium name="The Broad Institute Genomics Platform"/>
            <consortium name="The Broad Institute Genome Sequencing Center for Infectious Disease"/>
            <person name="Wu L."/>
            <person name="Ma J."/>
        </authorList>
    </citation>
    <scope>NUCLEOTIDE SEQUENCE [LARGE SCALE GENOMIC DNA]</scope>
    <source>
        <strain evidence="4 5">WLHS5</strain>
    </source>
</reference>
<keyword evidence="5" id="KW-1185">Reference proteome</keyword>
<feature type="region of interest" description="Disordered" evidence="1">
    <location>
        <begin position="1"/>
        <end position="109"/>
    </location>
</feature>
<proteinExistence type="predicted"/>
<feature type="domain" description="DUF7312" evidence="3">
    <location>
        <begin position="83"/>
        <end position="132"/>
    </location>
</feature>
<evidence type="ECO:0000313" key="4">
    <source>
        <dbReference type="EMBL" id="MFC4544254.1"/>
    </source>
</evidence>
<comment type="caution">
    <text evidence="4">The sequence shown here is derived from an EMBL/GenBank/DDBJ whole genome shotgun (WGS) entry which is preliminary data.</text>
</comment>
<gene>
    <name evidence="4" type="ORF">ACFO5R_20200</name>
</gene>
<feature type="compositionally biased region" description="Basic and acidic residues" evidence="1">
    <location>
        <begin position="7"/>
        <end position="38"/>
    </location>
</feature>
<keyword evidence="2" id="KW-0812">Transmembrane</keyword>
<feature type="compositionally biased region" description="Basic and acidic residues" evidence="1">
    <location>
        <begin position="48"/>
        <end position="58"/>
    </location>
</feature>
<evidence type="ECO:0000259" key="3">
    <source>
        <dbReference type="Pfam" id="PF23994"/>
    </source>
</evidence>